<reference evidence="2 3" key="1">
    <citation type="submission" date="2017-02" db="EMBL/GenBank/DDBJ databases">
        <authorList>
            <person name="Peterson S.W."/>
        </authorList>
    </citation>
    <scope>NUCLEOTIDE SEQUENCE [LARGE SCALE GENOMIC DNA]</scope>
    <source>
        <strain evidence="2 3">ATCC 700135</strain>
    </source>
</reference>
<keyword evidence="2" id="KW-0413">Isomerase</keyword>
<dbReference type="Gene3D" id="3.40.30.10">
    <property type="entry name" value="Glutaredoxin"/>
    <property type="match status" value="1"/>
</dbReference>
<organism evidence="2 3">
    <name type="scientific">Porphyromonas cangingivalis</name>
    <dbReference type="NCBI Taxonomy" id="36874"/>
    <lineage>
        <taxon>Bacteria</taxon>
        <taxon>Pseudomonadati</taxon>
        <taxon>Bacteroidota</taxon>
        <taxon>Bacteroidia</taxon>
        <taxon>Bacteroidales</taxon>
        <taxon>Porphyromonadaceae</taxon>
        <taxon>Porphyromonas</taxon>
    </lineage>
</organism>
<dbReference type="GO" id="GO:0016853">
    <property type="term" value="F:isomerase activity"/>
    <property type="evidence" value="ECO:0007669"/>
    <property type="project" value="UniProtKB-KW"/>
</dbReference>
<dbReference type="InterPro" id="IPR036249">
    <property type="entry name" value="Thioredoxin-like_sf"/>
</dbReference>
<dbReference type="GO" id="GO:0016491">
    <property type="term" value="F:oxidoreductase activity"/>
    <property type="evidence" value="ECO:0007669"/>
    <property type="project" value="InterPro"/>
</dbReference>
<evidence type="ECO:0000313" key="2">
    <source>
        <dbReference type="EMBL" id="SJZ69718.1"/>
    </source>
</evidence>
<feature type="domain" description="DSBA-like thioredoxin" evidence="1">
    <location>
        <begin position="3"/>
        <end position="203"/>
    </location>
</feature>
<proteinExistence type="predicted"/>
<dbReference type="AlphaFoldDB" id="A0A1T4MSQ1"/>
<evidence type="ECO:0000313" key="3">
    <source>
        <dbReference type="Proteomes" id="UP000189956"/>
    </source>
</evidence>
<sequence>MIIHYWSDVMCPFCYLGEHVLERALERFEHRDEVHVRWKSNILHPELEVGQSISFLDHMHHYGNDGERLDKKIAILKEMAEKEGLIYGLEKARIVNSTEVARVMKLATDKDLVLPVAKAFGKGYFTDGTDFSKTSEIVRVAVEGGLDKADVERVLASSEYMADVVNDQATASQACPRFVPTMYFNHGFMMDGIFDEDKIVETLGRAYKQWKAFTHQVMTMDHESMGPDECAAICDMPAPY</sequence>
<accession>A0A1T4MSQ1</accession>
<dbReference type="PANTHER" id="PTHR13887:SF41">
    <property type="entry name" value="THIOREDOXIN SUPERFAMILY PROTEIN"/>
    <property type="match status" value="1"/>
</dbReference>
<dbReference type="Pfam" id="PF01323">
    <property type="entry name" value="DSBA"/>
    <property type="match status" value="1"/>
</dbReference>
<dbReference type="SUPFAM" id="SSF52833">
    <property type="entry name" value="Thioredoxin-like"/>
    <property type="match status" value="1"/>
</dbReference>
<protein>
    <submittedName>
        <fullName evidence="2">Predicted dithiol-disulfide isomerase, DsbA family</fullName>
    </submittedName>
</protein>
<name>A0A1T4MSQ1_PORCN</name>
<dbReference type="PANTHER" id="PTHR13887">
    <property type="entry name" value="GLUTATHIONE S-TRANSFERASE KAPPA"/>
    <property type="match status" value="1"/>
</dbReference>
<dbReference type="InterPro" id="IPR001853">
    <property type="entry name" value="DSBA-like_thioredoxin_dom"/>
</dbReference>
<evidence type="ECO:0000259" key="1">
    <source>
        <dbReference type="Pfam" id="PF01323"/>
    </source>
</evidence>
<dbReference type="EMBL" id="FUWL01000015">
    <property type="protein sequence ID" value="SJZ69718.1"/>
    <property type="molecule type" value="Genomic_DNA"/>
</dbReference>
<gene>
    <name evidence="2" type="ORF">SAMN02745205_01642</name>
</gene>
<dbReference type="Proteomes" id="UP000189956">
    <property type="component" value="Unassembled WGS sequence"/>
</dbReference>